<gene>
    <name evidence="2" type="ORF">NDU88_005011</name>
</gene>
<proteinExistence type="predicted"/>
<dbReference type="EMBL" id="JANPWB010000016">
    <property type="protein sequence ID" value="KAJ1084865.1"/>
    <property type="molecule type" value="Genomic_DNA"/>
</dbReference>
<comment type="caution">
    <text evidence="2">The sequence shown here is derived from an EMBL/GenBank/DDBJ whole genome shotgun (WGS) entry which is preliminary data.</text>
</comment>
<evidence type="ECO:0000313" key="3">
    <source>
        <dbReference type="Proteomes" id="UP001066276"/>
    </source>
</evidence>
<feature type="region of interest" description="Disordered" evidence="1">
    <location>
        <begin position="1"/>
        <end position="22"/>
    </location>
</feature>
<accession>A0AAV7L317</accession>
<dbReference type="Proteomes" id="UP001066276">
    <property type="component" value="Chromosome 12"/>
</dbReference>
<organism evidence="2 3">
    <name type="scientific">Pleurodeles waltl</name>
    <name type="common">Iberian ribbed newt</name>
    <dbReference type="NCBI Taxonomy" id="8319"/>
    <lineage>
        <taxon>Eukaryota</taxon>
        <taxon>Metazoa</taxon>
        <taxon>Chordata</taxon>
        <taxon>Craniata</taxon>
        <taxon>Vertebrata</taxon>
        <taxon>Euteleostomi</taxon>
        <taxon>Amphibia</taxon>
        <taxon>Batrachia</taxon>
        <taxon>Caudata</taxon>
        <taxon>Salamandroidea</taxon>
        <taxon>Salamandridae</taxon>
        <taxon>Pleurodelinae</taxon>
        <taxon>Pleurodeles</taxon>
    </lineage>
</organism>
<evidence type="ECO:0000313" key="2">
    <source>
        <dbReference type="EMBL" id="KAJ1084865.1"/>
    </source>
</evidence>
<keyword evidence="3" id="KW-1185">Reference proteome</keyword>
<dbReference type="AlphaFoldDB" id="A0AAV7L317"/>
<reference evidence="2" key="1">
    <citation type="journal article" date="2022" name="bioRxiv">
        <title>Sequencing and chromosome-scale assembly of the giantPleurodeles waltlgenome.</title>
        <authorList>
            <person name="Brown T."/>
            <person name="Elewa A."/>
            <person name="Iarovenko S."/>
            <person name="Subramanian E."/>
            <person name="Araus A.J."/>
            <person name="Petzold A."/>
            <person name="Susuki M."/>
            <person name="Suzuki K.-i.T."/>
            <person name="Hayashi T."/>
            <person name="Toyoda A."/>
            <person name="Oliveira C."/>
            <person name="Osipova E."/>
            <person name="Leigh N.D."/>
            <person name="Simon A."/>
            <person name="Yun M.H."/>
        </authorList>
    </citation>
    <scope>NUCLEOTIDE SEQUENCE</scope>
    <source>
        <strain evidence="2">20211129_DDA</strain>
        <tissue evidence="2">Liver</tissue>
    </source>
</reference>
<feature type="region of interest" description="Disordered" evidence="1">
    <location>
        <begin position="64"/>
        <end position="93"/>
    </location>
</feature>
<protein>
    <submittedName>
        <fullName evidence="2">Uncharacterized protein</fullName>
    </submittedName>
</protein>
<sequence>MRQHFTTRRLLRQAHRHIRPPEVTAKSAVSGLLRLTPDEPGVTEARGVCGWLGRCRQACSWNNRQRVKRREEGGPRRASLGYQSGPHRAQGRV</sequence>
<feature type="compositionally biased region" description="Basic residues" evidence="1">
    <location>
        <begin position="1"/>
        <end position="18"/>
    </location>
</feature>
<name>A0AAV7L317_PLEWA</name>
<evidence type="ECO:0000256" key="1">
    <source>
        <dbReference type="SAM" id="MobiDB-lite"/>
    </source>
</evidence>